<reference evidence="2 3" key="1">
    <citation type="submission" date="2020-10" db="EMBL/GenBank/DDBJ databases">
        <title>Ca. Dormibacterota MAGs.</title>
        <authorList>
            <person name="Montgomery K."/>
        </authorList>
    </citation>
    <scope>NUCLEOTIDE SEQUENCE [LARGE SCALE GENOMIC DNA]</scope>
    <source>
        <strain evidence="2">SC8812_S17_18</strain>
    </source>
</reference>
<dbReference type="RefSeq" id="WP_337312052.1">
    <property type="nucleotide sequence ID" value="NZ_JAEKNS010000104.1"/>
</dbReference>
<dbReference type="SUPFAM" id="SSF51695">
    <property type="entry name" value="PLC-like phosphodiesterases"/>
    <property type="match status" value="1"/>
</dbReference>
<dbReference type="Gene3D" id="3.20.20.190">
    <property type="entry name" value="Phosphatidylinositol (PI) phosphodiesterase"/>
    <property type="match status" value="1"/>
</dbReference>
<proteinExistence type="predicted"/>
<dbReference type="GO" id="GO:0006629">
    <property type="term" value="P:lipid metabolic process"/>
    <property type="evidence" value="ECO:0007669"/>
    <property type="project" value="InterPro"/>
</dbReference>
<protein>
    <recommendedName>
        <fullName evidence="4">GP-PDE domain-containing protein</fullName>
    </recommendedName>
</protein>
<name>A0A934JW79_9BACT</name>
<dbReference type="GO" id="GO:0008081">
    <property type="term" value="F:phosphoric diester hydrolase activity"/>
    <property type="evidence" value="ECO:0007669"/>
    <property type="project" value="InterPro"/>
</dbReference>
<evidence type="ECO:0008006" key="4">
    <source>
        <dbReference type="Google" id="ProtNLM"/>
    </source>
</evidence>
<organism evidence="2 3">
    <name type="scientific">Candidatus Aeolococcus gillhamiae</name>
    <dbReference type="NCBI Taxonomy" id="3127015"/>
    <lineage>
        <taxon>Bacteria</taxon>
        <taxon>Bacillati</taxon>
        <taxon>Candidatus Dormiibacterota</taxon>
        <taxon>Candidatus Dormibacteria</taxon>
        <taxon>Candidatus Aeolococcales</taxon>
        <taxon>Candidatus Aeolococcaceae</taxon>
        <taxon>Candidatus Aeolococcus</taxon>
    </lineage>
</organism>
<dbReference type="AlphaFoldDB" id="A0A934JW79"/>
<dbReference type="EMBL" id="JAEKNS010000104">
    <property type="protein sequence ID" value="MBJ7595179.1"/>
    <property type="molecule type" value="Genomic_DNA"/>
</dbReference>
<dbReference type="InterPro" id="IPR017946">
    <property type="entry name" value="PLC-like_Pdiesterase_TIM-brl"/>
</dbReference>
<comment type="caution">
    <text evidence="2">The sequence shown here is derived from an EMBL/GenBank/DDBJ whole genome shotgun (WGS) entry which is preliminary data.</text>
</comment>
<evidence type="ECO:0000256" key="1">
    <source>
        <dbReference type="SAM" id="MobiDB-lite"/>
    </source>
</evidence>
<accession>A0A934JW79</accession>
<sequence length="237" mass="25817">MVRSPAGTLKRPGMARHIPGLPGDHPSPFMQVIGHAGLAVEANGGSPTGAHLDQALVTDVDRLELDICSTADSELVVRHDGCRRDGRLIADVEMAELRCSDPGILTVDEAVEHLDGRVPILFDITTARAAQLLGLWFRGRSDLDDFATCTENVPWLLHLRFAAPSVARWPSFPDIGGSRSDRAHRVVAGLWRSHASLDGLRRGAADVSRAALQVRRAPRDSLSRLGGLLWRERLPQE</sequence>
<evidence type="ECO:0000313" key="2">
    <source>
        <dbReference type="EMBL" id="MBJ7595179.1"/>
    </source>
</evidence>
<feature type="region of interest" description="Disordered" evidence="1">
    <location>
        <begin position="1"/>
        <end position="26"/>
    </location>
</feature>
<gene>
    <name evidence="2" type="ORF">JF886_10020</name>
</gene>
<dbReference type="Proteomes" id="UP000606991">
    <property type="component" value="Unassembled WGS sequence"/>
</dbReference>
<evidence type="ECO:0000313" key="3">
    <source>
        <dbReference type="Proteomes" id="UP000606991"/>
    </source>
</evidence>